<dbReference type="RefSeq" id="WP_113805139.1">
    <property type="nucleotide sequence ID" value="NZ_QOCW01000005.1"/>
</dbReference>
<evidence type="ECO:0000313" key="1">
    <source>
        <dbReference type="EMBL" id="RBW70234.1"/>
    </source>
</evidence>
<name>A0A366Y1E6_9BACI</name>
<keyword evidence="2" id="KW-1185">Reference proteome</keyword>
<dbReference type="OrthoDB" id="2968672at2"/>
<evidence type="ECO:0008006" key="3">
    <source>
        <dbReference type="Google" id="ProtNLM"/>
    </source>
</evidence>
<dbReference type="PROSITE" id="PS51257">
    <property type="entry name" value="PROKAR_LIPOPROTEIN"/>
    <property type="match status" value="1"/>
</dbReference>
<dbReference type="Proteomes" id="UP000253314">
    <property type="component" value="Unassembled WGS sequence"/>
</dbReference>
<protein>
    <recommendedName>
        <fullName evidence="3">Lipoprotein</fullName>
    </recommendedName>
</protein>
<comment type="caution">
    <text evidence="1">The sequence shown here is derived from an EMBL/GenBank/DDBJ whole genome shotgun (WGS) entry which is preliminary data.</text>
</comment>
<evidence type="ECO:0000313" key="2">
    <source>
        <dbReference type="Proteomes" id="UP000253314"/>
    </source>
</evidence>
<accession>A0A366Y1E6</accession>
<organism evidence="1 2">
    <name type="scientific">Bacillus taeanensis</name>
    <dbReference type="NCBI Taxonomy" id="273032"/>
    <lineage>
        <taxon>Bacteria</taxon>
        <taxon>Bacillati</taxon>
        <taxon>Bacillota</taxon>
        <taxon>Bacilli</taxon>
        <taxon>Bacillales</taxon>
        <taxon>Bacillaceae</taxon>
        <taxon>Bacillus</taxon>
    </lineage>
</organism>
<dbReference type="AlphaFoldDB" id="A0A366Y1E6"/>
<proteinExistence type="predicted"/>
<gene>
    <name evidence="1" type="ORF">DS031_06585</name>
</gene>
<reference evidence="1 2" key="1">
    <citation type="submission" date="2018-07" db="EMBL/GenBank/DDBJ databases">
        <title>Lottiidibacillus patelloidae gen. nov., sp. nov., isolated from the intestinal tract of a marine limpet and the reclassification of B. taeanensis BH030017T, B. algicola KMM 3737T and B. hwajinpoensis SW-72T as genus Lottiidibacillus.</title>
        <authorList>
            <person name="Liu R."/>
            <person name="Huang Z."/>
        </authorList>
    </citation>
    <scope>NUCLEOTIDE SEQUENCE [LARGE SCALE GENOMIC DNA]</scope>
    <source>
        <strain evidence="1 2">BH030017</strain>
    </source>
</reference>
<sequence>MKKIMILAYLLTVLTGCQQYKDEGITVLPVKETIFKEIGKVSANERTLTVHHKVKSNNVYIECLVPNFSFKDPKDRKLKDGEGYIKVSVNGTHVTDIYKAAFIVRGLPVGKHEIKLEIVHNEDTSYGLSKTFTAEITEKP</sequence>
<dbReference type="EMBL" id="QOCW01000005">
    <property type="protein sequence ID" value="RBW70234.1"/>
    <property type="molecule type" value="Genomic_DNA"/>
</dbReference>